<accession>A0A1K0IDZ9</accession>
<organism evidence="1">
    <name type="scientific">Cupriavidus necator</name>
    <name type="common">Alcaligenes eutrophus</name>
    <name type="synonym">Ralstonia eutropha</name>
    <dbReference type="NCBI Taxonomy" id="106590"/>
    <lineage>
        <taxon>Bacteria</taxon>
        <taxon>Pseudomonadati</taxon>
        <taxon>Pseudomonadota</taxon>
        <taxon>Betaproteobacteria</taxon>
        <taxon>Burkholderiales</taxon>
        <taxon>Burkholderiaceae</taxon>
        <taxon>Cupriavidus</taxon>
    </lineage>
</organism>
<dbReference type="AlphaFoldDB" id="A0A1K0IDZ9"/>
<reference evidence="1" key="1">
    <citation type="submission" date="2016-09" db="EMBL/GenBank/DDBJ databases">
        <authorList>
            <person name="Capua I."/>
            <person name="De Benedictis P."/>
            <person name="Joannis T."/>
            <person name="Lombin L.H."/>
            <person name="Cattoli G."/>
        </authorList>
    </citation>
    <scope>NUCLEOTIDE SEQUENCE</scope>
    <source>
        <strain evidence="1">B9</strain>
    </source>
</reference>
<gene>
    <name evidence="1" type="ORF">CNECB9_2370127</name>
</gene>
<sequence>MLGLGIVARGMREALHARCIGERWRMIRPRIPFPSVEDDGFKAFQIGRRATAHRPYGFAFCPHDRGTTLHANWVKGYARAFNALTRS</sequence>
<proteinExistence type="predicted"/>
<name>A0A1K0IDZ9_CUPNE</name>
<evidence type="ECO:0000313" key="1">
    <source>
        <dbReference type="EMBL" id="SCU75553.1"/>
    </source>
</evidence>
<protein>
    <submittedName>
        <fullName evidence="1">Uncharacterized protein</fullName>
    </submittedName>
</protein>
<dbReference type="EMBL" id="FMSH01000154">
    <property type="protein sequence ID" value="SCU75553.1"/>
    <property type="molecule type" value="Genomic_DNA"/>
</dbReference>